<comment type="function">
    <text evidence="3">Required for maturation of 30S ribosomal subunits.</text>
</comment>
<name>A0A2U1DFJ9_9LACO</name>
<dbReference type="InterPro" id="IPR028998">
    <property type="entry name" value="RimP_C"/>
</dbReference>
<evidence type="ECO:0000313" key="6">
    <source>
        <dbReference type="EMBL" id="PVY86447.1"/>
    </source>
</evidence>
<evidence type="ECO:0000256" key="3">
    <source>
        <dbReference type="HAMAP-Rule" id="MF_01077"/>
    </source>
</evidence>
<evidence type="ECO:0000259" key="4">
    <source>
        <dbReference type="Pfam" id="PF02576"/>
    </source>
</evidence>
<reference evidence="6 7" key="1">
    <citation type="submission" date="2018-04" db="EMBL/GenBank/DDBJ databases">
        <title>Genomic Encyclopedia of Type Strains, Phase IV (KMG-IV): sequencing the most valuable type-strain genomes for metagenomic binning, comparative biology and taxonomic classification.</title>
        <authorList>
            <person name="Goeker M."/>
        </authorList>
    </citation>
    <scope>NUCLEOTIDE SEQUENCE [LARGE SCALE GENOMIC DNA]</scope>
    <source>
        <strain evidence="6 7">DSM 28795</strain>
    </source>
</reference>
<keyword evidence="2 3" id="KW-0690">Ribosome biogenesis</keyword>
<protein>
    <recommendedName>
        <fullName evidence="3">Ribosome maturation factor RimP</fullName>
    </recommendedName>
</protein>
<dbReference type="PANTHER" id="PTHR33867:SF1">
    <property type="entry name" value="RIBOSOME MATURATION FACTOR RIMP"/>
    <property type="match status" value="1"/>
</dbReference>
<dbReference type="PANTHER" id="PTHR33867">
    <property type="entry name" value="RIBOSOME MATURATION FACTOR RIMP"/>
    <property type="match status" value="1"/>
</dbReference>
<proteinExistence type="inferred from homology"/>
<dbReference type="Pfam" id="PF02576">
    <property type="entry name" value="RimP_N"/>
    <property type="match status" value="1"/>
</dbReference>
<dbReference type="AlphaFoldDB" id="A0A2U1DFJ9"/>
<dbReference type="GO" id="GO:0000028">
    <property type="term" value="P:ribosomal small subunit assembly"/>
    <property type="evidence" value="ECO:0007669"/>
    <property type="project" value="TreeGrafter"/>
</dbReference>
<evidence type="ECO:0000256" key="2">
    <source>
        <dbReference type="ARBA" id="ARBA00022517"/>
    </source>
</evidence>
<dbReference type="InterPro" id="IPR036847">
    <property type="entry name" value="RimP_C_sf"/>
</dbReference>
<sequence length="158" mass="17526">MAGQAKNALLTLIQPILDDQGLLLWQLSIKNGGGQKTVEVLVDRPEHVAVTMDDLTLFTQAVNEVLDDVDNDPIPEAYLLDISSPGLDRPLVEQWHFQWALEGQEPIALALFSPRSGQKKWTGKLTEVTDQGITIESDQGLQQFNYDEIAKAALDVQF</sequence>
<comment type="subcellular location">
    <subcellularLocation>
        <location evidence="3">Cytoplasm</location>
    </subcellularLocation>
</comment>
<keyword evidence="7" id="KW-1185">Reference proteome</keyword>
<dbReference type="GO" id="GO:0005829">
    <property type="term" value="C:cytosol"/>
    <property type="evidence" value="ECO:0007669"/>
    <property type="project" value="TreeGrafter"/>
</dbReference>
<dbReference type="GO" id="GO:0006412">
    <property type="term" value="P:translation"/>
    <property type="evidence" value="ECO:0007669"/>
    <property type="project" value="TreeGrafter"/>
</dbReference>
<comment type="similarity">
    <text evidence="3">Belongs to the RimP family.</text>
</comment>
<dbReference type="InterPro" id="IPR035956">
    <property type="entry name" value="RimP_N_sf"/>
</dbReference>
<dbReference type="Pfam" id="PF17384">
    <property type="entry name" value="DUF150_C"/>
    <property type="match status" value="1"/>
</dbReference>
<dbReference type="InterPro" id="IPR003728">
    <property type="entry name" value="Ribosome_maturation_RimP"/>
</dbReference>
<organism evidence="6 7">
    <name type="scientific">Convivina intestini</name>
    <dbReference type="NCBI Taxonomy" id="1505726"/>
    <lineage>
        <taxon>Bacteria</taxon>
        <taxon>Bacillati</taxon>
        <taxon>Bacillota</taxon>
        <taxon>Bacilli</taxon>
        <taxon>Lactobacillales</taxon>
        <taxon>Lactobacillaceae</taxon>
        <taxon>Convivina</taxon>
    </lineage>
</organism>
<dbReference type="Gene3D" id="2.30.30.180">
    <property type="entry name" value="Ribosome maturation factor RimP, C-terminal domain"/>
    <property type="match status" value="1"/>
</dbReference>
<accession>A0A2U1DFJ9</accession>
<feature type="domain" description="Ribosome maturation factor RimP N-terminal" evidence="4">
    <location>
        <begin position="12"/>
        <end position="88"/>
    </location>
</feature>
<keyword evidence="1 3" id="KW-0963">Cytoplasm</keyword>
<dbReference type="InterPro" id="IPR028989">
    <property type="entry name" value="RimP_N"/>
</dbReference>
<evidence type="ECO:0000256" key="1">
    <source>
        <dbReference type="ARBA" id="ARBA00022490"/>
    </source>
</evidence>
<dbReference type="OrthoDB" id="9805006at2"/>
<evidence type="ECO:0000313" key="7">
    <source>
        <dbReference type="Proteomes" id="UP000245433"/>
    </source>
</evidence>
<dbReference type="RefSeq" id="WP_089937844.1">
    <property type="nucleotide sequence ID" value="NZ_CAKOEX010000001.1"/>
</dbReference>
<dbReference type="CDD" id="cd01734">
    <property type="entry name" value="YlxS_C"/>
    <property type="match status" value="1"/>
</dbReference>
<feature type="domain" description="Ribosome maturation factor RimP C-terminal" evidence="5">
    <location>
        <begin position="107"/>
        <end position="158"/>
    </location>
</feature>
<comment type="caution">
    <text evidence="6">The sequence shown here is derived from an EMBL/GenBank/DDBJ whole genome shotgun (WGS) entry which is preliminary data.</text>
</comment>
<dbReference type="HAMAP" id="MF_01077">
    <property type="entry name" value="RimP"/>
    <property type="match status" value="1"/>
</dbReference>
<dbReference type="Proteomes" id="UP000245433">
    <property type="component" value="Unassembled WGS sequence"/>
</dbReference>
<evidence type="ECO:0000259" key="5">
    <source>
        <dbReference type="Pfam" id="PF17384"/>
    </source>
</evidence>
<dbReference type="Gene3D" id="3.30.300.70">
    <property type="entry name" value="RimP-like superfamily, N-terminal"/>
    <property type="match status" value="1"/>
</dbReference>
<dbReference type="EMBL" id="QEKT01000001">
    <property type="protein sequence ID" value="PVY86447.1"/>
    <property type="molecule type" value="Genomic_DNA"/>
</dbReference>
<dbReference type="SUPFAM" id="SSF74942">
    <property type="entry name" value="YhbC-like, C-terminal domain"/>
    <property type="match status" value="1"/>
</dbReference>
<gene>
    <name evidence="3" type="primary">rimP</name>
    <name evidence="6" type="ORF">C7384_101366</name>
</gene>
<dbReference type="SUPFAM" id="SSF75420">
    <property type="entry name" value="YhbC-like, N-terminal domain"/>
    <property type="match status" value="1"/>
</dbReference>